<dbReference type="RefSeq" id="XP_069230323.1">
    <property type="nucleotide sequence ID" value="XM_069372898.1"/>
</dbReference>
<keyword evidence="5" id="KW-0479">Metal-binding</keyword>
<dbReference type="GO" id="GO:0009636">
    <property type="term" value="P:response to toxic substance"/>
    <property type="evidence" value="ECO:0007669"/>
    <property type="project" value="UniProtKB-KW"/>
</dbReference>
<sequence>MDPLPFHAPSLLPQPSDTALKHHFLGRNLKDVQAPAVVLDAAVVRRNCKLMLDTAKQLDVGFRAHVKTHKTLQLTKLQVGEDSKSVKLIASTVAEIENLLPWLLECKKAGKEVNVIYGLPLSPSSLPRLSTLAHHLGPGTISLFADHPSHIALLNTLPPNTWPGRIPVLIKIDTGYHRAGVSPGQPQLTALAAALAASPRATPAGFYSHMGHSYATSSPQEALRALGQELEGLEAGARAFLASAGAPGADAKKPLLSLGATPTATAAQNLLHDAGGGPASAEYRSLLSRVSREFSVELHAGVYPVLDLQQLATRARPAESLAQPGQSLLSLRDLGLRALVEVVSVYEDREKPEAMIAAGSIALGREPCKSYGGWGVVSGWGWEGEGGNGGVFEAEGERRGWVVGRISQEHGVLVWEGEREGMRELRVGEKLLVWPNHACMCGPGFGWYLVVDSEAEEGPDVVVDVWTRWRGW</sequence>
<dbReference type="SMART" id="SM01119">
    <property type="entry name" value="D-ser_dehydrat"/>
    <property type="match status" value="1"/>
</dbReference>
<evidence type="ECO:0000256" key="2">
    <source>
        <dbReference type="ARBA" id="ARBA00001947"/>
    </source>
</evidence>
<comment type="cofactor">
    <cofactor evidence="2">
        <name>Zn(2+)</name>
        <dbReference type="ChEBI" id="CHEBI:29105"/>
    </cofactor>
</comment>
<keyword evidence="4" id="KW-0216">Detoxification</keyword>
<comment type="cofactor">
    <cofactor evidence="1">
        <name>pyridoxal 5'-phosphate</name>
        <dbReference type="ChEBI" id="CHEBI:597326"/>
    </cofactor>
</comment>
<dbReference type="EMBL" id="JAAQHG020000011">
    <property type="protein sequence ID" value="KAL1587218.1"/>
    <property type="molecule type" value="Genomic_DNA"/>
</dbReference>
<evidence type="ECO:0000256" key="10">
    <source>
        <dbReference type="ARBA" id="ARBA00055764"/>
    </source>
</evidence>
<evidence type="ECO:0000256" key="7">
    <source>
        <dbReference type="ARBA" id="ARBA00022898"/>
    </source>
</evidence>
<dbReference type="EC" id="4.3.1.18" evidence="11"/>
<dbReference type="GO" id="GO:0008721">
    <property type="term" value="F:D-serine ammonia-lyase activity"/>
    <property type="evidence" value="ECO:0007669"/>
    <property type="project" value="UniProtKB-EC"/>
</dbReference>
<evidence type="ECO:0000256" key="4">
    <source>
        <dbReference type="ARBA" id="ARBA00022575"/>
    </source>
</evidence>
<dbReference type="InterPro" id="IPR042208">
    <property type="entry name" value="D-ser_dehydrat-like_sf"/>
</dbReference>
<evidence type="ECO:0000256" key="5">
    <source>
        <dbReference type="ARBA" id="ARBA00022723"/>
    </source>
</evidence>
<dbReference type="Gene3D" id="2.40.37.20">
    <property type="entry name" value="D-serine dehydratase-like domain"/>
    <property type="match status" value="1"/>
</dbReference>
<evidence type="ECO:0000256" key="6">
    <source>
        <dbReference type="ARBA" id="ARBA00022833"/>
    </source>
</evidence>
<comment type="catalytic activity">
    <reaction evidence="9">
        <text>D-serine = pyruvate + NH4(+)</text>
        <dbReference type="Rhea" id="RHEA:13977"/>
        <dbReference type="ChEBI" id="CHEBI:15361"/>
        <dbReference type="ChEBI" id="CHEBI:28938"/>
        <dbReference type="ChEBI" id="CHEBI:35247"/>
        <dbReference type="EC" id="4.3.1.18"/>
    </reaction>
    <physiologicalReaction direction="left-to-right" evidence="9">
        <dbReference type="Rhea" id="RHEA:13978"/>
    </physiologicalReaction>
</comment>
<comment type="function">
    <text evidence="10">Catalyzes the conversion of D-serine to pyruvate and ammonia. May play a role in D-serine detoxification.</text>
</comment>
<dbReference type="GO" id="GO:0046872">
    <property type="term" value="F:metal ion binding"/>
    <property type="evidence" value="ECO:0007669"/>
    <property type="project" value="UniProtKB-KW"/>
</dbReference>
<reference evidence="15 16" key="1">
    <citation type="journal article" date="2020" name="Microbiol. Resour. Announc.">
        <title>Draft Genome Sequence of a Cladosporium Species Isolated from the Mesophotic Ascidian Didemnum maculosum.</title>
        <authorList>
            <person name="Gioti A."/>
            <person name="Siaperas R."/>
            <person name="Nikolaivits E."/>
            <person name="Le Goff G."/>
            <person name="Ouazzani J."/>
            <person name="Kotoulas G."/>
            <person name="Topakas E."/>
        </authorList>
    </citation>
    <scope>NUCLEOTIDE SEQUENCE [LARGE SCALE GENOMIC DNA]</scope>
    <source>
        <strain evidence="15 16">TM138-S3</strain>
    </source>
</reference>
<keyword evidence="16" id="KW-1185">Reference proteome</keyword>
<evidence type="ECO:0000313" key="15">
    <source>
        <dbReference type="EMBL" id="KAL1587218.1"/>
    </source>
</evidence>
<dbReference type="PANTHER" id="PTHR28004:SF2">
    <property type="entry name" value="D-SERINE DEHYDRATASE"/>
    <property type="match status" value="1"/>
</dbReference>
<dbReference type="InterPro" id="IPR001608">
    <property type="entry name" value="Ala_racemase_N"/>
</dbReference>
<keyword evidence="6" id="KW-0862">Zinc</keyword>
<evidence type="ECO:0000256" key="8">
    <source>
        <dbReference type="ARBA" id="ARBA00023239"/>
    </source>
</evidence>
<dbReference type="Pfam" id="PF14031">
    <property type="entry name" value="D-ser_dehydrat"/>
    <property type="match status" value="1"/>
</dbReference>
<gene>
    <name evidence="15" type="ORF">WHR41_04292</name>
</gene>
<dbReference type="GO" id="GO:0036088">
    <property type="term" value="P:D-serine catabolic process"/>
    <property type="evidence" value="ECO:0007669"/>
    <property type="project" value="TreeGrafter"/>
</dbReference>
<evidence type="ECO:0000256" key="13">
    <source>
        <dbReference type="ARBA" id="ARBA00075219"/>
    </source>
</evidence>
<keyword evidence="8" id="KW-0456">Lyase</keyword>
<evidence type="ECO:0000256" key="9">
    <source>
        <dbReference type="ARBA" id="ARBA00051198"/>
    </source>
</evidence>
<evidence type="ECO:0000256" key="11">
    <source>
        <dbReference type="ARBA" id="ARBA00066349"/>
    </source>
</evidence>
<dbReference type="InterPro" id="IPR026956">
    <property type="entry name" value="D-ser_dehydrat-like_dom"/>
</dbReference>
<proteinExistence type="inferred from homology"/>
<evidence type="ECO:0000313" key="16">
    <source>
        <dbReference type="Proteomes" id="UP000803884"/>
    </source>
</evidence>
<protein>
    <recommendedName>
        <fullName evidence="12">D-serine dehydratase</fullName>
        <ecNumber evidence="11">4.3.1.18</ecNumber>
    </recommendedName>
    <alternativeName>
        <fullName evidence="13">D-serine deaminase</fullName>
    </alternativeName>
</protein>
<accession>A0AB34KR61</accession>
<dbReference type="InterPro" id="IPR029066">
    <property type="entry name" value="PLP-binding_barrel"/>
</dbReference>
<comment type="caution">
    <text evidence="15">The sequence shown here is derived from an EMBL/GenBank/DDBJ whole genome shotgun (WGS) entry which is preliminary data.</text>
</comment>
<evidence type="ECO:0000256" key="1">
    <source>
        <dbReference type="ARBA" id="ARBA00001933"/>
    </source>
</evidence>
<evidence type="ECO:0000256" key="3">
    <source>
        <dbReference type="ARBA" id="ARBA00005323"/>
    </source>
</evidence>
<dbReference type="FunFam" id="3.20.20.10:FF:000016">
    <property type="entry name" value="D-serine dehydratase"/>
    <property type="match status" value="1"/>
</dbReference>
<dbReference type="Proteomes" id="UP000803884">
    <property type="component" value="Unassembled WGS sequence"/>
</dbReference>
<dbReference type="AlphaFoldDB" id="A0AB34KR61"/>
<dbReference type="PANTHER" id="PTHR28004">
    <property type="entry name" value="ZGC:162816-RELATED"/>
    <property type="match status" value="1"/>
</dbReference>
<keyword evidence="7" id="KW-0663">Pyridoxal phosphate</keyword>
<dbReference type="Pfam" id="PF01168">
    <property type="entry name" value="Ala_racemase_N"/>
    <property type="match status" value="1"/>
</dbReference>
<dbReference type="GeneID" id="96005736"/>
<comment type="similarity">
    <text evidence="3">Belongs to the DSD1 family.</text>
</comment>
<dbReference type="SUPFAM" id="SSF51419">
    <property type="entry name" value="PLP-binding barrel"/>
    <property type="match status" value="1"/>
</dbReference>
<dbReference type="Gene3D" id="3.20.20.10">
    <property type="entry name" value="Alanine racemase"/>
    <property type="match status" value="1"/>
</dbReference>
<feature type="domain" description="D-serine dehydratase-like" evidence="14">
    <location>
        <begin position="335"/>
        <end position="452"/>
    </location>
</feature>
<evidence type="ECO:0000259" key="14">
    <source>
        <dbReference type="SMART" id="SM01119"/>
    </source>
</evidence>
<evidence type="ECO:0000256" key="12">
    <source>
        <dbReference type="ARBA" id="ARBA00069616"/>
    </source>
</evidence>
<dbReference type="InterPro" id="IPR051466">
    <property type="entry name" value="D-amino_acid_metab_enzyme"/>
</dbReference>
<organism evidence="15 16">
    <name type="scientific">Cladosporium halotolerans</name>
    <dbReference type="NCBI Taxonomy" id="1052096"/>
    <lineage>
        <taxon>Eukaryota</taxon>
        <taxon>Fungi</taxon>
        <taxon>Dikarya</taxon>
        <taxon>Ascomycota</taxon>
        <taxon>Pezizomycotina</taxon>
        <taxon>Dothideomycetes</taxon>
        <taxon>Dothideomycetidae</taxon>
        <taxon>Cladosporiales</taxon>
        <taxon>Cladosporiaceae</taxon>
        <taxon>Cladosporium</taxon>
    </lineage>
</organism>
<name>A0AB34KR61_9PEZI</name>